<name>Q2N509_DESML</name>
<protein>
    <submittedName>
        <fullName evidence="1">Uncharacterized protein</fullName>
    </submittedName>
</protein>
<gene>
    <name evidence="1" type="ORF">dmi47</name>
</gene>
<organism evidence="1">
    <name type="scientific">Desulfococcus multivorans</name>
    <dbReference type="NCBI Taxonomy" id="897"/>
    <lineage>
        <taxon>Bacteria</taxon>
        <taxon>Pseudomonadati</taxon>
        <taxon>Thermodesulfobacteriota</taxon>
        <taxon>Desulfobacteria</taxon>
        <taxon>Desulfobacterales</taxon>
        <taxon>Desulfococcaceae</taxon>
        <taxon>Desulfococcus</taxon>
    </lineage>
</organism>
<reference evidence="1" key="1">
    <citation type="journal article" date="2007" name="J. Mol. Microbiol. Biotechnol.">
        <title>Analyses of the vrl gene cluster in Desulfococcus multivorans: homologous to the virulence-associated locus of the ovine footrot pathogen Dichelobacter nodosus strain A198.</title>
        <authorList>
            <person name="Knaust F."/>
            <person name="Kube M."/>
            <person name="Reinhardt R."/>
            <person name="Rabus R."/>
        </authorList>
    </citation>
    <scope>NUCLEOTIDE SEQUENCE</scope>
</reference>
<accession>Q2N509</accession>
<evidence type="ECO:0000313" key="1">
    <source>
        <dbReference type="EMBL" id="CAJ13785.1"/>
    </source>
</evidence>
<dbReference type="EMBL" id="CT009609">
    <property type="protein sequence ID" value="CAJ13785.1"/>
    <property type="molecule type" value="Genomic_DNA"/>
</dbReference>
<dbReference type="AlphaFoldDB" id="Q2N509"/>
<proteinExistence type="predicted"/>
<sequence>MRSVETAETPFGQKKLGRKHIKSFASGIAHMFACSAQHYAWLAYRHRLPTVAIDLLELRIEPSEFDIERNRTLAGMCQRTLLRNAEQLAPPGTVVTAVLSAHFGIDDYSEDARSASIGRSIFTVILTDDRGKEWRVDHAEERMLIQS</sequence>